<protein>
    <recommendedName>
        <fullName evidence="1">DUF3473 domain-containing protein</fullName>
    </recommendedName>
</protein>
<dbReference type="AlphaFoldDB" id="A0A0F8YLI9"/>
<feature type="non-terminal residue" evidence="2">
    <location>
        <position position="1"/>
    </location>
</feature>
<dbReference type="SUPFAM" id="SSF88713">
    <property type="entry name" value="Glycoside hydrolase/deacetylase"/>
    <property type="match status" value="1"/>
</dbReference>
<sequence>LCGFVYDSEGKAHSVDDSPPRLEAMWDQVLDTFPGKTIIWCRFREDIRRSRDVLQDITGEPVVAYRAPSFSITKKSLWALDILIQEGFTQDYSIFPIHHDRYGIADAEPAIHRISSPAGVSWEFPASTRRFAGFNMPVSGGGYFRLYPTWWTIRCLKAINRKTGLPFVFYVHPWELDPEQPRLQAGSRVSRVRHHLNLRATEKKLEVLLDSFRFGRSSDVIRQAKVPKTCPFPTQDTGDCQPFCAADENGSYDAEGDLTIRKSSRCVDCTPEFAGQSNATRPCRAPIFELSSLS</sequence>
<organism evidence="2">
    <name type="scientific">marine sediment metagenome</name>
    <dbReference type="NCBI Taxonomy" id="412755"/>
    <lineage>
        <taxon>unclassified sequences</taxon>
        <taxon>metagenomes</taxon>
        <taxon>ecological metagenomes</taxon>
    </lineage>
</organism>
<dbReference type="EMBL" id="LAZR01056244">
    <property type="protein sequence ID" value="KKK74595.1"/>
    <property type="molecule type" value="Genomic_DNA"/>
</dbReference>
<dbReference type="Pfam" id="PF11959">
    <property type="entry name" value="DUF3473"/>
    <property type="match status" value="1"/>
</dbReference>
<dbReference type="GO" id="GO:0005975">
    <property type="term" value="P:carbohydrate metabolic process"/>
    <property type="evidence" value="ECO:0007669"/>
    <property type="project" value="InterPro"/>
</dbReference>
<dbReference type="InterPro" id="IPR011330">
    <property type="entry name" value="Glyco_hydro/deAcase_b/a-brl"/>
</dbReference>
<feature type="domain" description="DUF3473" evidence="1">
    <location>
        <begin position="93"/>
        <end position="221"/>
    </location>
</feature>
<dbReference type="Gene3D" id="3.20.20.370">
    <property type="entry name" value="Glycoside hydrolase/deacetylase"/>
    <property type="match status" value="1"/>
</dbReference>
<dbReference type="InterPro" id="IPR022560">
    <property type="entry name" value="DUF3473"/>
</dbReference>
<comment type="caution">
    <text evidence="2">The sequence shown here is derived from an EMBL/GenBank/DDBJ whole genome shotgun (WGS) entry which is preliminary data.</text>
</comment>
<proteinExistence type="predicted"/>
<name>A0A0F8YLI9_9ZZZZ</name>
<evidence type="ECO:0000259" key="1">
    <source>
        <dbReference type="Pfam" id="PF11959"/>
    </source>
</evidence>
<gene>
    <name evidence="2" type="ORF">LCGC14_2882210</name>
</gene>
<accession>A0A0F8YLI9</accession>
<reference evidence="2" key="1">
    <citation type="journal article" date="2015" name="Nature">
        <title>Complex archaea that bridge the gap between prokaryotes and eukaryotes.</title>
        <authorList>
            <person name="Spang A."/>
            <person name="Saw J.H."/>
            <person name="Jorgensen S.L."/>
            <person name="Zaremba-Niedzwiedzka K."/>
            <person name="Martijn J."/>
            <person name="Lind A.E."/>
            <person name="van Eijk R."/>
            <person name="Schleper C."/>
            <person name="Guy L."/>
            <person name="Ettema T.J."/>
        </authorList>
    </citation>
    <scope>NUCLEOTIDE SEQUENCE</scope>
</reference>
<evidence type="ECO:0000313" key="2">
    <source>
        <dbReference type="EMBL" id="KKK74595.1"/>
    </source>
</evidence>